<name>A0AAE0FQJ8_9CHLO</name>
<feature type="compositionally biased region" description="Basic and acidic residues" evidence="2">
    <location>
        <begin position="90"/>
        <end position="99"/>
    </location>
</feature>
<keyword evidence="4" id="KW-1185">Reference proteome</keyword>
<proteinExistence type="predicted"/>
<dbReference type="EMBL" id="LGRX02014726">
    <property type="protein sequence ID" value="KAK3264194.1"/>
    <property type="molecule type" value="Genomic_DNA"/>
</dbReference>
<organism evidence="3 4">
    <name type="scientific">Cymbomonas tetramitiformis</name>
    <dbReference type="NCBI Taxonomy" id="36881"/>
    <lineage>
        <taxon>Eukaryota</taxon>
        <taxon>Viridiplantae</taxon>
        <taxon>Chlorophyta</taxon>
        <taxon>Pyramimonadophyceae</taxon>
        <taxon>Pyramimonadales</taxon>
        <taxon>Pyramimonadaceae</taxon>
        <taxon>Cymbomonas</taxon>
    </lineage>
</organism>
<sequence>MQEEKGRMRSDLAREVHDQLKERDLVLKDWERRLEQQEQSFLRMKSELDEEVKGRQARISETEAMLAEKVQAAEMSYAHHGDSMTAAQHGLEKRQHEATQVEQDLEDRSRKQARREEALKEERASLQVQQKEMENRAAALGKTEIELRERELATSARLEGLHKREKLVEQARRAAADQQAELQVRGGRQSAGIRSLLRRA</sequence>
<feature type="region of interest" description="Disordered" evidence="2">
    <location>
        <begin position="89"/>
        <end position="135"/>
    </location>
</feature>
<feature type="compositionally biased region" description="Basic and acidic residues" evidence="2">
    <location>
        <begin position="106"/>
        <end position="124"/>
    </location>
</feature>
<evidence type="ECO:0000256" key="2">
    <source>
        <dbReference type="SAM" id="MobiDB-lite"/>
    </source>
</evidence>
<evidence type="ECO:0000313" key="4">
    <source>
        <dbReference type="Proteomes" id="UP001190700"/>
    </source>
</evidence>
<gene>
    <name evidence="3" type="ORF">CYMTET_27048</name>
</gene>
<keyword evidence="1" id="KW-0175">Coiled coil</keyword>
<evidence type="ECO:0000313" key="3">
    <source>
        <dbReference type="EMBL" id="KAK3264194.1"/>
    </source>
</evidence>
<reference evidence="3 4" key="1">
    <citation type="journal article" date="2015" name="Genome Biol. Evol.">
        <title>Comparative Genomics of a Bacterivorous Green Alga Reveals Evolutionary Causalities and Consequences of Phago-Mixotrophic Mode of Nutrition.</title>
        <authorList>
            <person name="Burns J.A."/>
            <person name="Paasch A."/>
            <person name="Narechania A."/>
            <person name="Kim E."/>
        </authorList>
    </citation>
    <scope>NUCLEOTIDE SEQUENCE [LARGE SCALE GENOMIC DNA]</scope>
    <source>
        <strain evidence="3 4">PLY_AMNH</strain>
    </source>
</reference>
<dbReference type="AlphaFoldDB" id="A0AAE0FQJ8"/>
<feature type="region of interest" description="Disordered" evidence="2">
    <location>
        <begin position="177"/>
        <end position="200"/>
    </location>
</feature>
<protein>
    <submittedName>
        <fullName evidence="3">Uncharacterized protein</fullName>
    </submittedName>
</protein>
<feature type="coiled-coil region" evidence="1">
    <location>
        <begin position="20"/>
        <end position="47"/>
    </location>
</feature>
<dbReference type="Proteomes" id="UP001190700">
    <property type="component" value="Unassembled WGS sequence"/>
</dbReference>
<evidence type="ECO:0000256" key="1">
    <source>
        <dbReference type="SAM" id="Coils"/>
    </source>
</evidence>
<comment type="caution">
    <text evidence="3">The sequence shown here is derived from an EMBL/GenBank/DDBJ whole genome shotgun (WGS) entry which is preliminary data.</text>
</comment>
<accession>A0AAE0FQJ8</accession>